<dbReference type="AlphaFoldDB" id="A0A8J2PMV3"/>
<name>A0A8J2PMV3_9HEXA</name>
<protein>
    <submittedName>
        <fullName evidence="2">Uncharacterized protein</fullName>
    </submittedName>
</protein>
<sequence>MADKRNTRRNHTNVSECRIDLATTKTINNVAETVEFEEDTMTPNDKTNEKKRMIYILLDPQKDSKEAKITLKKLSQDVEALSKDVKEVKSVVIAHSKRILALETTTDSHKKKLDEIETKDNVHNKRQDAEIIHLRNEILAQ</sequence>
<accession>A0A8J2PMV3</accession>
<dbReference type="Proteomes" id="UP000708208">
    <property type="component" value="Unassembled WGS sequence"/>
</dbReference>
<keyword evidence="3" id="KW-1185">Reference proteome</keyword>
<gene>
    <name evidence="2" type="ORF">AFUS01_LOCUS29686</name>
</gene>
<dbReference type="EMBL" id="CAJVCH010442890">
    <property type="protein sequence ID" value="CAG7819224.1"/>
    <property type="molecule type" value="Genomic_DNA"/>
</dbReference>
<feature type="coiled-coil region" evidence="1">
    <location>
        <begin position="64"/>
        <end position="91"/>
    </location>
</feature>
<reference evidence="2" key="1">
    <citation type="submission" date="2021-06" db="EMBL/GenBank/DDBJ databases">
        <authorList>
            <person name="Hodson N. C."/>
            <person name="Mongue J. A."/>
            <person name="Jaron S. K."/>
        </authorList>
    </citation>
    <scope>NUCLEOTIDE SEQUENCE</scope>
</reference>
<proteinExistence type="predicted"/>
<organism evidence="2 3">
    <name type="scientific">Allacma fusca</name>
    <dbReference type="NCBI Taxonomy" id="39272"/>
    <lineage>
        <taxon>Eukaryota</taxon>
        <taxon>Metazoa</taxon>
        <taxon>Ecdysozoa</taxon>
        <taxon>Arthropoda</taxon>
        <taxon>Hexapoda</taxon>
        <taxon>Collembola</taxon>
        <taxon>Symphypleona</taxon>
        <taxon>Sminthuridae</taxon>
        <taxon>Allacma</taxon>
    </lineage>
</organism>
<evidence type="ECO:0000313" key="2">
    <source>
        <dbReference type="EMBL" id="CAG7819224.1"/>
    </source>
</evidence>
<comment type="caution">
    <text evidence="2">The sequence shown here is derived from an EMBL/GenBank/DDBJ whole genome shotgun (WGS) entry which is preliminary data.</text>
</comment>
<evidence type="ECO:0000256" key="1">
    <source>
        <dbReference type="SAM" id="Coils"/>
    </source>
</evidence>
<evidence type="ECO:0000313" key="3">
    <source>
        <dbReference type="Proteomes" id="UP000708208"/>
    </source>
</evidence>
<keyword evidence="1" id="KW-0175">Coiled coil</keyword>